<dbReference type="Gene3D" id="3.40.50.2300">
    <property type="match status" value="1"/>
</dbReference>
<dbReference type="InterPro" id="IPR036085">
    <property type="entry name" value="PAZ_dom_sf"/>
</dbReference>
<dbReference type="PROSITE" id="PS50822">
    <property type="entry name" value="PIWI"/>
    <property type="match status" value="1"/>
</dbReference>
<dbReference type="Gene3D" id="2.170.260.10">
    <property type="entry name" value="paz domain"/>
    <property type="match status" value="1"/>
</dbReference>
<dbReference type="Proteomes" id="UP001265746">
    <property type="component" value="Unassembled WGS sequence"/>
</dbReference>
<feature type="domain" description="Piwi" evidence="2">
    <location>
        <begin position="561"/>
        <end position="925"/>
    </location>
</feature>
<comment type="caution">
    <text evidence="3">The sequence shown here is derived from an EMBL/GenBank/DDBJ whole genome shotgun (WGS) entry which is preliminary data.</text>
</comment>
<dbReference type="CDD" id="cd02846">
    <property type="entry name" value="PAZ_argonaute_like"/>
    <property type="match status" value="1"/>
</dbReference>
<dbReference type="AlphaFoldDB" id="A0AAD9VXY3"/>
<dbReference type="InterPro" id="IPR036397">
    <property type="entry name" value="RNaseH_sf"/>
</dbReference>
<dbReference type="InterPro" id="IPR012337">
    <property type="entry name" value="RNaseH-like_sf"/>
</dbReference>
<dbReference type="InterPro" id="IPR003165">
    <property type="entry name" value="Piwi"/>
</dbReference>
<feature type="region of interest" description="Disordered" evidence="1">
    <location>
        <begin position="650"/>
        <end position="692"/>
    </location>
</feature>
<feature type="region of interest" description="Disordered" evidence="1">
    <location>
        <begin position="1"/>
        <end position="35"/>
    </location>
</feature>
<dbReference type="Pfam" id="PF08699">
    <property type="entry name" value="ArgoL1"/>
    <property type="match status" value="1"/>
</dbReference>
<proteinExistence type="predicted"/>
<evidence type="ECO:0000259" key="2">
    <source>
        <dbReference type="PROSITE" id="PS50822"/>
    </source>
</evidence>
<feature type="region of interest" description="Disordered" evidence="1">
    <location>
        <begin position="301"/>
        <end position="323"/>
    </location>
</feature>
<accession>A0AAD9VXY3</accession>
<sequence length="967" mass="108136">MPKVKRGGPGGRGGGGQGVAGRPQGKVLPTRPGVASNPTPVSLYANCFDLVVKKGKLNVYLNTFKVLGHKNQEIRGATAKRIFKLALESLQTQPNEYATDFQQQIVTLSRLEVPLNSNKERRLEIEKCAVNFEGPEVELRLDDSVLNSPSPNAINCLNLIMGHWAREQTNAAAIGRHRFFPQSNNWFSRPPKGSKPQLNLGDRFNTDTPESLSISRGFFQSVRPANAKLLLNVNTTFGVFRPEGNIKNLYDALDKKYDFTKNSVTKIEVLTKLHEAIVKALVIYENPKDNKLQTVRIAGFGRKTDSGNDKGNPSNEKDHPLLIKEDFPRPGDVSFWFKKGTKEGYRTVKDHFRETYGVPLNPHLPLVNMGKPTRPQYIPAEKCRLVWGQKLTRKVTEIPDLAQDKLDDLNLFTCRSPGNNLAWIKSVHQKRHLSLDSDENKVFQHFGVRVGESLVKVDGRTLAPPDINYSQETVTPKEGSWYSKPFLRSCGGKQWAWIYLGNNAQIPDRGREGVEQLLGSLGNLCGPFPNPTKLAPHFSTTSTQSIQSVDNVLRGAPRGVELVVFISQSKMPVETYNAVKFLGDVRYGVHTSCILENKFKRKGDWDKAYFDNVALKINLKLGGANHRLAKPDNLFEEPGLMVAGYDVTHPTEDTKASDESTAQESGTPEDVIKGSGEETSRPQVKEPCSKDAKKEKSQVGLVISADVELGQWYSYYWNQPPGQEMTGETLTEAFKSRLEAWKPEYDKRASAKDSKTSVIHKKTVPLKVVIYRDGVSESQFDQVLTVEIPNIRKAYAEVFPDTKVQITLLVAIKRHTTRFFDIKGSDVSNIKPGTVVDNGVTQPKYWEFFLASHAAVKGTTKPTRYVVILDEIFRTDFRQFNPAGQLEQFTNQVSHLFGRATKAVSVCTPAYYADILCTRARAYKAALDHGSTKSVIEESLKNEGPDVSKRVLAGEIHDKLKNSMYWI</sequence>
<dbReference type="SMART" id="SM01163">
    <property type="entry name" value="DUF1785"/>
    <property type="match status" value="1"/>
</dbReference>
<dbReference type="EMBL" id="JAUJFL010000007">
    <property type="protein sequence ID" value="KAK2599255.1"/>
    <property type="molecule type" value="Genomic_DNA"/>
</dbReference>
<evidence type="ECO:0000313" key="3">
    <source>
        <dbReference type="EMBL" id="KAK2599255.1"/>
    </source>
</evidence>
<evidence type="ECO:0000256" key="1">
    <source>
        <dbReference type="SAM" id="MobiDB-lite"/>
    </source>
</evidence>
<keyword evidence="4" id="KW-1185">Reference proteome</keyword>
<reference evidence="3" key="1">
    <citation type="submission" date="2023-06" db="EMBL/GenBank/DDBJ databases">
        <authorList>
            <person name="Noh H."/>
        </authorList>
    </citation>
    <scope>NUCLEOTIDE SEQUENCE</scope>
    <source>
        <strain evidence="3">DUCC20226</strain>
    </source>
</reference>
<dbReference type="Pfam" id="PF02171">
    <property type="entry name" value="Piwi"/>
    <property type="match status" value="1"/>
</dbReference>
<gene>
    <name evidence="3" type="ORF">N8I77_011025</name>
</gene>
<feature type="compositionally biased region" description="Gly residues" evidence="1">
    <location>
        <begin position="7"/>
        <end position="19"/>
    </location>
</feature>
<dbReference type="Gene3D" id="3.30.420.10">
    <property type="entry name" value="Ribonuclease H-like superfamily/Ribonuclease H"/>
    <property type="match status" value="1"/>
</dbReference>
<dbReference type="SMART" id="SM00950">
    <property type="entry name" value="Piwi"/>
    <property type="match status" value="1"/>
</dbReference>
<feature type="compositionally biased region" description="Basic and acidic residues" evidence="1">
    <location>
        <begin position="670"/>
        <end position="692"/>
    </location>
</feature>
<dbReference type="GO" id="GO:0003676">
    <property type="term" value="F:nucleic acid binding"/>
    <property type="evidence" value="ECO:0007669"/>
    <property type="project" value="InterPro"/>
</dbReference>
<dbReference type="SUPFAM" id="SSF101690">
    <property type="entry name" value="PAZ domain"/>
    <property type="match status" value="1"/>
</dbReference>
<protein>
    <recommendedName>
        <fullName evidence="2">Piwi domain-containing protein</fullName>
    </recommendedName>
</protein>
<dbReference type="InterPro" id="IPR014811">
    <property type="entry name" value="ArgoL1"/>
</dbReference>
<evidence type="ECO:0000313" key="4">
    <source>
        <dbReference type="Proteomes" id="UP001265746"/>
    </source>
</evidence>
<dbReference type="SUPFAM" id="SSF53098">
    <property type="entry name" value="Ribonuclease H-like"/>
    <property type="match status" value="1"/>
</dbReference>
<dbReference type="PANTHER" id="PTHR22891">
    <property type="entry name" value="EUKARYOTIC TRANSLATION INITIATION FACTOR 2C"/>
    <property type="match status" value="1"/>
</dbReference>
<name>A0AAD9VXY3_PHOAM</name>
<organism evidence="3 4">
    <name type="scientific">Phomopsis amygdali</name>
    <name type="common">Fusicoccum amygdali</name>
    <dbReference type="NCBI Taxonomy" id="1214568"/>
    <lineage>
        <taxon>Eukaryota</taxon>
        <taxon>Fungi</taxon>
        <taxon>Dikarya</taxon>
        <taxon>Ascomycota</taxon>
        <taxon>Pezizomycotina</taxon>
        <taxon>Sordariomycetes</taxon>
        <taxon>Sordariomycetidae</taxon>
        <taxon>Diaporthales</taxon>
        <taxon>Diaporthaceae</taxon>
        <taxon>Diaporthe</taxon>
    </lineage>
</organism>